<name>A0A940NSC9_9BACI</name>
<dbReference type="InterPro" id="IPR002575">
    <property type="entry name" value="Aminoglycoside_PTrfase"/>
</dbReference>
<dbReference type="InterPro" id="IPR051678">
    <property type="entry name" value="AGP_Transferase"/>
</dbReference>
<proteinExistence type="predicted"/>
<dbReference type="SUPFAM" id="SSF56112">
    <property type="entry name" value="Protein kinase-like (PK-like)"/>
    <property type="match status" value="1"/>
</dbReference>
<evidence type="ECO:0000313" key="2">
    <source>
        <dbReference type="EMBL" id="MBP0726945.1"/>
    </source>
</evidence>
<dbReference type="InterPro" id="IPR000719">
    <property type="entry name" value="Prot_kinase_dom"/>
</dbReference>
<dbReference type="InterPro" id="IPR011009">
    <property type="entry name" value="Kinase-like_dom_sf"/>
</dbReference>
<dbReference type="PROSITE" id="PS50011">
    <property type="entry name" value="PROTEIN_KINASE_DOM"/>
    <property type="match status" value="1"/>
</dbReference>
<feature type="domain" description="Protein kinase" evidence="1">
    <location>
        <begin position="20"/>
        <end position="262"/>
    </location>
</feature>
<dbReference type="PANTHER" id="PTHR21310">
    <property type="entry name" value="AMINOGLYCOSIDE PHOSPHOTRANSFERASE-RELATED-RELATED"/>
    <property type="match status" value="1"/>
</dbReference>
<dbReference type="Gene3D" id="3.30.200.20">
    <property type="entry name" value="Phosphorylase Kinase, domain 1"/>
    <property type="match status" value="1"/>
</dbReference>
<protein>
    <submittedName>
        <fullName evidence="2">Aminoglycoside phosphotransferase family protein</fullName>
    </submittedName>
</protein>
<dbReference type="Gene3D" id="3.90.1200.10">
    <property type="match status" value="1"/>
</dbReference>
<sequence length="262" mass="30259">MLPIQINELPIEIKEELGVIKNIQYPKQGCTSDVAVIETDATTYVVKRAKGEQYCSWLSKESSVLNALKNCSLPIPNVFNFVEQKEESQSWILMDFLEGETVRSALLNEKNREKRQDIVYQFGKVLSQIHSTPCPKEFYPSSTWLEEMLKTAEYNLKHYEVDGTRELLDTIKTNKPRPVKQTLIHGDFTVDNVLMNNGKISGIIDWSGGAFGDPRYDASLAIRRKKDVFEEEDVAIFFEGYRSKIINNEERQYFDNGLYEFF</sequence>
<reference evidence="2" key="1">
    <citation type="submission" date="2021-04" db="EMBL/GenBank/DDBJ databases">
        <title>Genome seq and assembly of Bacillus sp.</title>
        <authorList>
            <person name="Chhetri G."/>
        </authorList>
    </citation>
    <scope>NUCLEOTIDE SEQUENCE</scope>
    <source>
        <strain evidence="2">RG28</strain>
    </source>
</reference>
<organism evidence="2 3">
    <name type="scientific">Gottfriedia endophytica</name>
    <dbReference type="NCBI Taxonomy" id="2820819"/>
    <lineage>
        <taxon>Bacteria</taxon>
        <taxon>Bacillati</taxon>
        <taxon>Bacillota</taxon>
        <taxon>Bacilli</taxon>
        <taxon>Bacillales</taxon>
        <taxon>Bacillaceae</taxon>
        <taxon>Gottfriedia</taxon>
    </lineage>
</organism>
<dbReference type="EMBL" id="JAGIYQ010000016">
    <property type="protein sequence ID" value="MBP0726945.1"/>
    <property type="molecule type" value="Genomic_DNA"/>
</dbReference>
<dbReference type="AlphaFoldDB" id="A0A940NSC9"/>
<dbReference type="Proteomes" id="UP000682134">
    <property type="component" value="Unassembled WGS sequence"/>
</dbReference>
<accession>A0A940NSC9</accession>
<dbReference type="GO" id="GO:0004672">
    <property type="term" value="F:protein kinase activity"/>
    <property type="evidence" value="ECO:0007669"/>
    <property type="project" value="InterPro"/>
</dbReference>
<dbReference type="GO" id="GO:0005524">
    <property type="term" value="F:ATP binding"/>
    <property type="evidence" value="ECO:0007669"/>
    <property type="project" value="InterPro"/>
</dbReference>
<evidence type="ECO:0000313" key="3">
    <source>
        <dbReference type="Proteomes" id="UP000682134"/>
    </source>
</evidence>
<keyword evidence="3" id="KW-1185">Reference proteome</keyword>
<gene>
    <name evidence="2" type="ORF">J5Y03_17440</name>
</gene>
<dbReference type="Pfam" id="PF01636">
    <property type="entry name" value="APH"/>
    <property type="match status" value="1"/>
</dbReference>
<comment type="caution">
    <text evidence="2">The sequence shown here is derived from an EMBL/GenBank/DDBJ whole genome shotgun (WGS) entry which is preliminary data.</text>
</comment>
<evidence type="ECO:0000259" key="1">
    <source>
        <dbReference type="PROSITE" id="PS50011"/>
    </source>
</evidence>